<gene>
    <name evidence="1" type="ORF">LEP1GSC081_3921</name>
</gene>
<protein>
    <submittedName>
        <fullName evidence="1">PF10974 family protein</fullName>
    </submittedName>
</protein>
<name>A0A0E2B734_9LEPT</name>
<dbReference type="PANTHER" id="PTHR35868">
    <property type="entry name" value="DUF2804 DOMAIN-CONTAINING PROTEIN-RELATED"/>
    <property type="match status" value="1"/>
</dbReference>
<dbReference type="Pfam" id="PF10974">
    <property type="entry name" value="DUF2804"/>
    <property type="match status" value="1"/>
</dbReference>
<evidence type="ECO:0000313" key="2">
    <source>
        <dbReference type="Proteomes" id="UP000006253"/>
    </source>
</evidence>
<dbReference type="InterPro" id="IPR021243">
    <property type="entry name" value="DUF2804"/>
</dbReference>
<dbReference type="EMBL" id="AHMY02000016">
    <property type="protein sequence ID" value="EKO16998.1"/>
    <property type="molecule type" value="Genomic_DNA"/>
</dbReference>
<organism evidence="1 2">
    <name type="scientific">Leptospira kirschneri str. H1</name>
    <dbReference type="NCBI Taxonomy" id="1049966"/>
    <lineage>
        <taxon>Bacteria</taxon>
        <taxon>Pseudomonadati</taxon>
        <taxon>Spirochaetota</taxon>
        <taxon>Spirochaetia</taxon>
        <taxon>Leptospirales</taxon>
        <taxon>Leptospiraceae</taxon>
        <taxon>Leptospira</taxon>
    </lineage>
</organism>
<reference evidence="1 2" key="1">
    <citation type="submission" date="2012-10" db="EMBL/GenBank/DDBJ databases">
        <authorList>
            <person name="Harkins D.M."/>
            <person name="Durkin A.S."/>
            <person name="Brinkac L.M."/>
            <person name="Selengut J.D."/>
            <person name="Sanka R."/>
            <person name="DePew J."/>
            <person name="Purushe J."/>
            <person name="Peacock S.J."/>
            <person name="Thaipadungpanit J."/>
            <person name="Wuthiekanun V.W."/>
            <person name="Day N.P."/>
            <person name="Vinetz J.M."/>
            <person name="Sutton G.G."/>
            <person name="Nelson W.C."/>
            <person name="Fouts D.E."/>
        </authorList>
    </citation>
    <scope>NUCLEOTIDE SEQUENCE [LARGE SCALE GENOMIC DNA]</scope>
    <source>
        <strain evidence="1 2">H1</strain>
    </source>
</reference>
<dbReference type="Proteomes" id="UP000006253">
    <property type="component" value="Unassembled WGS sequence"/>
</dbReference>
<accession>A0A0E2B734</accession>
<evidence type="ECO:0000313" key="1">
    <source>
        <dbReference type="EMBL" id="EKO16998.1"/>
    </source>
</evidence>
<comment type="caution">
    <text evidence="1">The sequence shown here is derived from an EMBL/GenBank/DDBJ whole genome shotgun (WGS) entry which is preliminary data.</text>
</comment>
<sequence>MNLETEIRQETNLCDKSGNLNLNAVGWSKKPIHRCNLSGKYLRKKKWNYWCIYDENFLVSFTISNVDYAGVIFVYWLDRKTGNFEEGTVLTPFGSGVNLGQLVVSNATYIGKNARLQFFREEEGYRLSVNFSLKNKIPIQAEIEVPVSETWETLNVVVPWSKRKFQFTEKLFGVGARGFVRYGAMEYKFEPKSSFACMDYGRGVWPYSTKWNWASMVSHNAEYTIGINLGAGWTDGTGTTENAILINGRIYKIPSDAIFEMDRENWMKPWRLYTKDSQAIDLRFLPEFHRKASTNVGIFASSVHQMIGKFEGVIRLGKNEYKIANGQGWAEDHVARW</sequence>
<proteinExistence type="predicted"/>
<dbReference type="RefSeq" id="WP_004764524.1">
    <property type="nucleotide sequence ID" value="NZ_AHMY02000016.1"/>
</dbReference>
<dbReference type="PANTHER" id="PTHR35868:SF3">
    <property type="entry name" value="DUF2804 DOMAIN-CONTAINING PROTEIN"/>
    <property type="match status" value="1"/>
</dbReference>
<dbReference type="AlphaFoldDB" id="A0A0E2B734"/>